<dbReference type="GO" id="GO:0016740">
    <property type="term" value="F:transferase activity"/>
    <property type="evidence" value="ECO:0007669"/>
    <property type="project" value="UniProtKB-KW"/>
</dbReference>
<accession>A0A0G0ERL6</accession>
<evidence type="ECO:0000313" key="3">
    <source>
        <dbReference type="Proteomes" id="UP000034492"/>
    </source>
</evidence>
<dbReference type="Pfam" id="PF00535">
    <property type="entry name" value="Glycos_transf_2"/>
    <property type="match status" value="1"/>
</dbReference>
<comment type="caution">
    <text evidence="2">The sequence shown here is derived from an EMBL/GenBank/DDBJ whole genome shotgun (WGS) entry which is preliminary data.</text>
</comment>
<dbReference type="PANTHER" id="PTHR43630">
    <property type="entry name" value="POLY-BETA-1,6-N-ACETYL-D-GLUCOSAMINE SYNTHASE"/>
    <property type="match status" value="1"/>
</dbReference>
<dbReference type="Proteomes" id="UP000034492">
    <property type="component" value="Unassembled WGS sequence"/>
</dbReference>
<dbReference type="InterPro" id="IPR029044">
    <property type="entry name" value="Nucleotide-diphossugar_trans"/>
</dbReference>
<evidence type="ECO:0000313" key="2">
    <source>
        <dbReference type="EMBL" id="KKQ09568.1"/>
    </source>
</evidence>
<dbReference type="SUPFAM" id="SSF53448">
    <property type="entry name" value="Nucleotide-diphospho-sugar transferases"/>
    <property type="match status" value="1"/>
</dbReference>
<dbReference type="AlphaFoldDB" id="A0A0G0ERL6"/>
<proteinExistence type="predicted"/>
<dbReference type="Gene3D" id="3.90.550.10">
    <property type="entry name" value="Spore Coat Polysaccharide Biosynthesis Protein SpsA, Chain A"/>
    <property type="match status" value="1"/>
</dbReference>
<dbReference type="InterPro" id="IPR001173">
    <property type="entry name" value="Glyco_trans_2-like"/>
</dbReference>
<feature type="domain" description="Glycosyltransferase 2-like" evidence="1">
    <location>
        <begin position="6"/>
        <end position="140"/>
    </location>
</feature>
<evidence type="ECO:0000259" key="1">
    <source>
        <dbReference type="Pfam" id="PF00535"/>
    </source>
</evidence>
<sequence length="300" mass="35182">MNNKISVVINTFNEEAVLERAIKSVFWADEILVCDMHSDDNSAVLAKKLGAKVILYKKVNFVEPARNFAISKTENEWILILDPDEEVPDGLEGKLREIIDGEGVTTYVEIPRKNIIFGKWVKASQWWPDYNIRFFKKGSVNWSNKIHRSPKTEGQGIKLRSEERWAIIHHHYESVSQFIKRMDRYTDIQARELREEGYDFDWKDLIKKPLSEFLGRYFANRGFEDGLHGLSLSFLQAFSFLVVYLKVWENKGFNDQDIKYDVIKELSYESGKEIDYWLKYGNLSKNPVKRILQKAQNKLS</sequence>
<dbReference type="CDD" id="cd02511">
    <property type="entry name" value="Beta4Glucosyltransferase"/>
    <property type="match status" value="1"/>
</dbReference>
<name>A0A0G0ERL6_9BACT</name>
<organism evidence="2 3">
    <name type="scientific">Candidatus Daviesbacteria bacterium GW2011_GWB1_36_5</name>
    <dbReference type="NCBI Taxonomy" id="1618426"/>
    <lineage>
        <taxon>Bacteria</taxon>
        <taxon>Candidatus Daviesiibacteriota</taxon>
    </lineage>
</organism>
<keyword evidence="2" id="KW-0808">Transferase</keyword>
<dbReference type="PANTHER" id="PTHR43630:SF2">
    <property type="entry name" value="GLYCOSYLTRANSFERASE"/>
    <property type="match status" value="1"/>
</dbReference>
<protein>
    <submittedName>
        <fullName evidence="2">Glycosyl transferase family 2</fullName>
    </submittedName>
</protein>
<dbReference type="EMBL" id="LBSA01000012">
    <property type="protein sequence ID" value="KKQ09568.1"/>
    <property type="molecule type" value="Genomic_DNA"/>
</dbReference>
<reference evidence="2 3" key="1">
    <citation type="journal article" date="2015" name="Nature">
        <title>rRNA introns, odd ribosomes, and small enigmatic genomes across a large radiation of phyla.</title>
        <authorList>
            <person name="Brown C.T."/>
            <person name="Hug L.A."/>
            <person name="Thomas B.C."/>
            <person name="Sharon I."/>
            <person name="Castelle C.J."/>
            <person name="Singh A."/>
            <person name="Wilkins M.J."/>
            <person name="Williams K.H."/>
            <person name="Banfield J.F."/>
        </authorList>
    </citation>
    <scope>NUCLEOTIDE SEQUENCE [LARGE SCALE GENOMIC DNA]</scope>
</reference>
<gene>
    <name evidence="2" type="ORF">US19_C0012G0002</name>
</gene>